<dbReference type="AlphaFoldDB" id="A0A8T0GVK6"/>
<comment type="caution">
    <text evidence="3">The sequence shown here is derived from an EMBL/GenBank/DDBJ whole genome shotgun (WGS) entry which is preliminary data.</text>
</comment>
<protein>
    <submittedName>
        <fullName evidence="3">Uncharacterized protein</fullName>
    </submittedName>
</protein>
<reference evidence="3" key="1">
    <citation type="submission" date="2020-06" db="EMBL/GenBank/DDBJ databases">
        <title>WGS assembly of Ceratodon purpureus strain R40.</title>
        <authorList>
            <person name="Carey S.B."/>
            <person name="Jenkins J."/>
            <person name="Shu S."/>
            <person name="Lovell J.T."/>
            <person name="Sreedasyam A."/>
            <person name="Maumus F."/>
            <person name="Tiley G.P."/>
            <person name="Fernandez-Pozo N."/>
            <person name="Barry K."/>
            <person name="Chen C."/>
            <person name="Wang M."/>
            <person name="Lipzen A."/>
            <person name="Daum C."/>
            <person name="Saski C.A."/>
            <person name="Payton A.C."/>
            <person name="Mcbreen J.C."/>
            <person name="Conrad R.E."/>
            <person name="Kollar L.M."/>
            <person name="Olsson S."/>
            <person name="Huttunen S."/>
            <person name="Landis J.B."/>
            <person name="Wickett N.J."/>
            <person name="Johnson M.G."/>
            <person name="Rensing S.A."/>
            <person name="Grimwood J."/>
            <person name="Schmutz J."/>
            <person name="Mcdaniel S.F."/>
        </authorList>
    </citation>
    <scope>NUCLEOTIDE SEQUENCE</scope>
    <source>
        <strain evidence="3">R40</strain>
    </source>
</reference>
<dbReference type="Proteomes" id="UP000822688">
    <property type="component" value="Chromosome 9"/>
</dbReference>
<proteinExistence type="predicted"/>
<feature type="compositionally biased region" description="Pro residues" evidence="1">
    <location>
        <begin position="43"/>
        <end position="63"/>
    </location>
</feature>
<feature type="chain" id="PRO_5035862969" evidence="2">
    <location>
        <begin position="24"/>
        <end position="189"/>
    </location>
</feature>
<feature type="signal peptide" evidence="2">
    <location>
        <begin position="1"/>
        <end position="23"/>
    </location>
</feature>
<name>A0A8T0GVK6_CERPU</name>
<keyword evidence="2" id="KW-0732">Signal</keyword>
<dbReference type="InterPro" id="IPR039923">
    <property type="entry name" value="Protodermal_1"/>
</dbReference>
<evidence type="ECO:0000313" key="3">
    <source>
        <dbReference type="EMBL" id="KAG0561718.1"/>
    </source>
</evidence>
<feature type="region of interest" description="Disordered" evidence="1">
    <location>
        <begin position="33"/>
        <end position="63"/>
    </location>
</feature>
<dbReference type="PANTHER" id="PTHR33210:SF18">
    <property type="entry name" value="PROTODERMAL FACTOR 1"/>
    <property type="match status" value="1"/>
</dbReference>
<sequence>MEKSAYAMLALVTFACFALTVSATTEQEAFTNAQEKTYGPSPAYDPVPEVPPSPPATPACPPPPAASPGSCSFWSKKKPSSLPDLLSFITPILDIFSSGAGSDAITAITSIFGSKTTLHQGLTSTRPDAYGELLRQGSAAVLNSYTSAQYPFTTFQVKASFRNALVSQQAAADMASKFENANLIYGARN</sequence>
<dbReference type="PANTHER" id="PTHR33210">
    <property type="entry name" value="PROTODERMAL FACTOR 1"/>
    <property type="match status" value="1"/>
</dbReference>
<accession>A0A8T0GVK6</accession>
<organism evidence="3 4">
    <name type="scientific">Ceratodon purpureus</name>
    <name type="common">Fire moss</name>
    <name type="synonym">Dicranum purpureum</name>
    <dbReference type="NCBI Taxonomy" id="3225"/>
    <lineage>
        <taxon>Eukaryota</taxon>
        <taxon>Viridiplantae</taxon>
        <taxon>Streptophyta</taxon>
        <taxon>Embryophyta</taxon>
        <taxon>Bryophyta</taxon>
        <taxon>Bryophytina</taxon>
        <taxon>Bryopsida</taxon>
        <taxon>Dicranidae</taxon>
        <taxon>Pseudoditrichales</taxon>
        <taxon>Ditrichaceae</taxon>
        <taxon>Ceratodon</taxon>
    </lineage>
</organism>
<dbReference type="PROSITE" id="PS51257">
    <property type="entry name" value="PROKAR_LIPOPROTEIN"/>
    <property type="match status" value="1"/>
</dbReference>
<evidence type="ECO:0000256" key="1">
    <source>
        <dbReference type="SAM" id="MobiDB-lite"/>
    </source>
</evidence>
<keyword evidence="4" id="KW-1185">Reference proteome</keyword>
<dbReference type="EMBL" id="CM026430">
    <property type="protein sequence ID" value="KAG0561718.1"/>
    <property type="molecule type" value="Genomic_DNA"/>
</dbReference>
<gene>
    <name evidence="3" type="ORF">KC19_9G086100</name>
</gene>
<evidence type="ECO:0000313" key="4">
    <source>
        <dbReference type="Proteomes" id="UP000822688"/>
    </source>
</evidence>
<evidence type="ECO:0000256" key="2">
    <source>
        <dbReference type="SAM" id="SignalP"/>
    </source>
</evidence>